<accession>A0A7W9BEN1</accession>
<gene>
    <name evidence="1" type="ORF">FHS94_002696</name>
</gene>
<reference evidence="1 2" key="1">
    <citation type="submission" date="2020-08" db="EMBL/GenBank/DDBJ databases">
        <title>Genomic Encyclopedia of Type Strains, Phase IV (KMG-IV): sequencing the most valuable type-strain genomes for metagenomic binning, comparative biology and taxonomic classification.</title>
        <authorList>
            <person name="Goeker M."/>
        </authorList>
    </citation>
    <scope>NUCLEOTIDE SEQUENCE [LARGE SCALE GENOMIC DNA]</scope>
    <source>
        <strain evidence="1 2">DSM 100044</strain>
    </source>
</reference>
<dbReference type="AlphaFoldDB" id="A0A7W9BEN1"/>
<proteinExistence type="predicted"/>
<evidence type="ECO:0000313" key="1">
    <source>
        <dbReference type="EMBL" id="MBB5715839.1"/>
    </source>
</evidence>
<protein>
    <submittedName>
        <fullName evidence="1">Uncharacterized protein</fullName>
    </submittedName>
</protein>
<organism evidence="1 2">
    <name type="scientific">Sphingomonas aerophila</name>
    <dbReference type="NCBI Taxonomy" id="1344948"/>
    <lineage>
        <taxon>Bacteria</taxon>
        <taxon>Pseudomonadati</taxon>
        <taxon>Pseudomonadota</taxon>
        <taxon>Alphaproteobacteria</taxon>
        <taxon>Sphingomonadales</taxon>
        <taxon>Sphingomonadaceae</taxon>
        <taxon>Sphingomonas</taxon>
    </lineage>
</organism>
<name>A0A7W9BEN1_9SPHN</name>
<comment type="caution">
    <text evidence="1">The sequence shown here is derived from an EMBL/GenBank/DDBJ whole genome shotgun (WGS) entry which is preliminary data.</text>
</comment>
<dbReference type="EMBL" id="JACIJK010000008">
    <property type="protein sequence ID" value="MBB5715839.1"/>
    <property type="molecule type" value="Genomic_DNA"/>
</dbReference>
<evidence type="ECO:0000313" key="2">
    <source>
        <dbReference type="Proteomes" id="UP000546200"/>
    </source>
</evidence>
<keyword evidence="2" id="KW-1185">Reference proteome</keyword>
<sequence>MAKNSSFTDSRIADRPVTSFWYGPSGTPYASVSVSGNTLYTDGSGNGGTLVYGVSGGGPAITNNGDRAGFRLSKDGLNVIDETLYGWHLVAKGTVGTSTGDPPVLVPHPPGQAPLIAFAPSYGKAAVIGMSTTSGGTSMKLTGAPGTVKWYAFGEYNPASNYSRGLGVRWSKDGVVLGDTSVPSLRIVRANVQFSAGGFANGNNSGDQVINLAAQTNGKKYAVIISNPGFHFDSSGQFGSGQTTTKCIGAYLDPNGIDIYGTGVVYSTSPGGSNSPTLNVGGTFQVIDVTGFDEF</sequence>
<dbReference type="Proteomes" id="UP000546200">
    <property type="component" value="Unassembled WGS sequence"/>
</dbReference>
<dbReference type="RefSeq" id="WP_184058574.1">
    <property type="nucleotide sequence ID" value="NZ_JACIJK010000008.1"/>
</dbReference>